<reference evidence="7" key="2">
    <citation type="journal article" date="2011" name="Microb. Ecol.">
        <title>Taxonomic and Functional Metagenomic Profiling of the Microbial Community in the Anoxic Sediment of a Sub-saline Shallow Lake (Laguna de Carrizo, Central Spain).</title>
        <authorList>
            <person name="Ferrer M."/>
            <person name="Guazzaroni M.E."/>
            <person name="Richter M."/>
            <person name="Garcia-Salamanca A."/>
            <person name="Yarza P."/>
            <person name="Suarez-Suarez A."/>
            <person name="Solano J."/>
            <person name="Alcaide M."/>
            <person name="van Dillewijn P."/>
            <person name="Molina-Henares M.A."/>
            <person name="Lopez-Cortes N."/>
            <person name="Al-Ramahi Y."/>
            <person name="Guerrero C."/>
            <person name="Acosta A."/>
            <person name="de Eugenio L.I."/>
            <person name="Martinez V."/>
            <person name="Marques S."/>
            <person name="Rojo F."/>
            <person name="Santero E."/>
            <person name="Genilloud O."/>
            <person name="Perez-Perez J."/>
            <person name="Rossello-Mora R."/>
            <person name="Ramos J.L."/>
        </authorList>
    </citation>
    <scope>NUCLEOTIDE SEQUENCE</scope>
</reference>
<accession>D9PK87</accession>
<proteinExistence type="predicted"/>
<reference evidence="7" key="1">
    <citation type="submission" date="2010-07" db="EMBL/GenBank/DDBJ databases">
        <authorList>
            <consortium name="CONSOLIDER consortium CSD2007-00005"/>
            <person name="Guazzaroni M.-E."/>
            <person name="Richter M."/>
            <person name="Garcia-Salamanca A."/>
            <person name="Yarza P."/>
            <person name="Ferrer M."/>
        </authorList>
    </citation>
    <scope>NUCLEOTIDE SEQUENCE</scope>
</reference>
<dbReference type="Pfam" id="PF02754">
    <property type="entry name" value="CCG"/>
    <property type="match status" value="2"/>
</dbReference>
<keyword evidence="4" id="KW-0408">Iron</keyword>
<dbReference type="InterPro" id="IPR004017">
    <property type="entry name" value="Cys_rich_dom"/>
</dbReference>
<feature type="domain" description="Cysteine-rich" evidence="6">
    <location>
        <begin position="23"/>
        <end position="97"/>
    </location>
</feature>
<evidence type="ECO:0000256" key="5">
    <source>
        <dbReference type="ARBA" id="ARBA00023014"/>
    </source>
</evidence>
<protein>
    <submittedName>
        <fullName evidence="7">Protein containing Cysteine-rich region, CCG domain</fullName>
    </submittedName>
</protein>
<feature type="domain" description="Cysteine-rich" evidence="6">
    <location>
        <begin position="136"/>
        <end position="224"/>
    </location>
</feature>
<dbReference type="GO" id="GO:0016491">
    <property type="term" value="F:oxidoreductase activity"/>
    <property type="evidence" value="ECO:0007669"/>
    <property type="project" value="UniProtKB-KW"/>
</dbReference>
<name>D9PK87_9ZZZZ</name>
<dbReference type="EMBL" id="ADZX01000586">
    <property type="protein sequence ID" value="EFK96029.1"/>
    <property type="molecule type" value="Genomic_DNA"/>
</dbReference>
<dbReference type="GO" id="GO:0051539">
    <property type="term" value="F:4 iron, 4 sulfur cluster binding"/>
    <property type="evidence" value="ECO:0007669"/>
    <property type="project" value="UniProtKB-KW"/>
</dbReference>
<keyword evidence="5" id="KW-0411">Iron-sulfur</keyword>
<dbReference type="InterPro" id="IPR051460">
    <property type="entry name" value="HdrC_iron-sulfur_subunit"/>
</dbReference>
<evidence type="ECO:0000259" key="6">
    <source>
        <dbReference type="Pfam" id="PF02754"/>
    </source>
</evidence>
<evidence type="ECO:0000256" key="4">
    <source>
        <dbReference type="ARBA" id="ARBA00023004"/>
    </source>
</evidence>
<comment type="caution">
    <text evidence="7">The sequence shown here is derived from an EMBL/GenBank/DDBJ whole genome shotgun (WGS) entry which is preliminary data.</text>
</comment>
<gene>
    <name evidence="7" type="ORF">LDC_1952</name>
</gene>
<keyword evidence="2" id="KW-0479">Metal-binding</keyword>
<sequence length="254" mass="27716">MLESAQQAKEIDWLFYVGSAQSFDNRAQRTARAFVKILQAAGVRFAILGPAEGSTGECVRRAGNEMLFQTLAQALVGTLNGLEVKRIVTCDPHAFNSLKNEYPEFGGRFEVVHHTQLIDGLIRDGKIAPARIAEGVIYHEPCYLARHNGEYEAPRRVLAAVSKDAPLEFALKRDKAMCCGAGGGRMWMEEHIGTRINVLRAEQALEMAPKAVATACPYCAIMLRDGLAQLGRGDDVPTMDIAELVADALPSQSD</sequence>
<evidence type="ECO:0000256" key="2">
    <source>
        <dbReference type="ARBA" id="ARBA00022723"/>
    </source>
</evidence>
<keyword evidence="3" id="KW-0560">Oxidoreductase</keyword>
<dbReference type="PANTHER" id="PTHR43255:SF1">
    <property type="entry name" value="IRON-SULFUR-BINDING OXIDOREDUCTASE FADF-RELATED"/>
    <property type="match status" value="1"/>
</dbReference>
<dbReference type="AlphaFoldDB" id="D9PK87"/>
<organism evidence="7">
    <name type="scientific">sediment metagenome</name>
    <dbReference type="NCBI Taxonomy" id="749907"/>
    <lineage>
        <taxon>unclassified sequences</taxon>
        <taxon>metagenomes</taxon>
        <taxon>ecological metagenomes</taxon>
    </lineage>
</organism>
<dbReference type="GO" id="GO:0005886">
    <property type="term" value="C:plasma membrane"/>
    <property type="evidence" value="ECO:0007669"/>
    <property type="project" value="TreeGrafter"/>
</dbReference>
<dbReference type="PANTHER" id="PTHR43255">
    <property type="entry name" value="IRON-SULFUR-BINDING OXIDOREDUCTASE FADF-RELATED-RELATED"/>
    <property type="match status" value="1"/>
</dbReference>
<evidence type="ECO:0000313" key="7">
    <source>
        <dbReference type="EMBL" id="EFK96029.1"/>
    </source>
</evidence>
<evidence type="ECO:0000256" key="1">
    <source>
        <dbReference type="ARBA" id="ARBA00022485"/>
    </source>
</evidence>
<evidence type="ECO:0000256" key="3">
    <source>
        <dbReference type="ARBA" id="ARBA00023002"/>
    </source>
</evidence>
<dbReference type="GO" id="GO:0046872">
    <property type="term" value="F:metal ion binding"/>
    <property type="evidence" value="ECO:0007669"/>
    <property type="project" value="UniProtKB-KW"/>
</dbReference>
<keyword evidence="1" id="KW-0004">4Fe-4S</keyword>